<proteinExistence type="predicted"/>
<organism evidence="1 2">
    <name type="scientific">Candidatus Anaerobutyricum stercoripullorum</name>
    <dbReference type="NCBI Taxonomy" id="2838456"/>
    <lineage>
        <taxon>Bacteria</taxon>
        <taxon>Bacillati</taxon>
        <taxon>Bacillota</taxon>
        <taxon>Clostridia</taxon>
        <taxon>Lachnospirales</taxon>
        <taxon>Lachnospiraceae</taxon>
        <taxon>Anaerobutyricum</taxon>
    </lineage>
</organism>
<evidence type="ECO:0000313" key="2">
    <source>
        <dbReference type="Proteomes" id="UP000886805"/>
    </source>
</evidence>
<reference evidence="1" key="1">
    <citation type="journal article" date="2021" name="PeerJ">
        <title>Extensive microbial diversity within the chicken gut microbiome revealed by metagenomics and culture.</title>
        <authorList>
            <person name="Gilroy R."/>
            <person name="Ravi A."/>
            <person name="Getino M."/>
            <person name="Pursley I."/>
            <person name="Horton D.L."/>
            <person name="Alikhan N.F."/>
            <person name="Baker D."/>
            <person name="Gharbi K."/>
            <person name="Hall N."/>
            <person name="Watson M."/>
            <person name="Adriaenssens E.M."/>
            <person name="Foster-Nyarko E."/>
            <person name="Jarju S."/>
            <person name="Secka A."/>
            <person name="Antonio M."/>
            <person name="Oren A."/>
            <person name="Chaudhuri R.R."/>
            <person name="La Ragione R."/>
            <person name="Hildebrand F."/>
            <person name="Pallen M.J."/>
        </authorList>
    </citation>
    <scope>NUCLEOTIDE SEQUENCE</scope>
    <source>
        <strain evidence="1">ChiSxjej3B15-1167</strain>
    </source>
</reference>
<name>A0A9D1X4S8_9FIRM</name>
<dbReference type="EMBL" id="DXEQ01000221">
    <property type="protein sequence ID" value="HIX72843.1"/>
    <property type="molecule type" value="Genomic_DNA"/>
</dbReference>
<comment type="caution">
    <text evidence="1">The sequence shown here is derived from an EMBL/GenBank/DDBJ whole genome shotgun (WGS) entry which is preliminary data.</text>
</comment>
<sequence length="153" mass="18045">MLIRAIKRFRENTRKRYEMAEEQSMEPWKKQVRVLHEEAEFLFYYEEAEPEPNSLLCFLIRGELVKGTLSPGSPLLLLSGQAKELGRAEVVSDTEEKEEKRLGLMHIKRNQFVIRITEVFGEKAETMEVNRYRRQMERLWDELSLVVNAAEPS</sequence>
<accession>A0A9D1X4S8</accession>
<dbReference type="Proteomes" id="UP000886805">
    <property type="component" value="Unassembled WGS sequence"/>
</dbReference>
<reference evidence="1" key="2">
    <citation type="submission" date="2021-04" db="EMBL/GenBank/DDBJ databases">
        <authorList>
            <person name="Gilroy R."/>
        </authorList>
    </citation>
    <scope>NUCLEOTIDE SEQUENCE</scope>
    <source>
        <strain evidence="1">ChiSxjej3B15-1167</strain>
    </source>
</reference>
<dbReference type="AlphaFoldDB" id="A0A9D1X4S8"/>
<gene>
    <name evidence="1" type="ORF">H9849_07445</name>
</gene>
<evidence type="ECO:0000313" key="1">
    <source>
        <dbReference type="EMBL" id="HIX72843.1"/>
    </source>
</evidence>
<protein>
    <submittedName>
        <fullName evidence="1">Uncharacterized protein</fullName>
    </submittedName>
</protein>